<proteinExistence type="predicted"/>
<dbReference type="EMBL" id="JAAIUW010000005">
    <property type="protein sequence ID" value="KAF7830890.1"/>
    <property type="molecule type" value="Genomic_DNA"/>
</dbReference>
<feature type="compositionally biased region" description="Low complexity" evidence="1">
    <location>
        <begin position="126"/>
        <end position="138"/>
    </location>
</feature>
<reference evidence="2" key="1">
    <citation type="submission" date="2020-09" db="EMBL/GenBank/DDBJ databases">
        <title>Genome-Enabled Discovery of Anthraquinone Biosynthesis in Senna tora.</title>
        <authorList>
            <person name="Kang S.-H."/>
            <person name="Pandey R.P."/>
            <person name="Lee C.-M."/>
            <person name="Sim J.-S."/>
            <person name="Jeong J.-T."/>
            <person name="Choi B.-S."/>
            <person name="Jung M."/>
            <person name="Ginzburg D."/>
            <person name="Zhao K."/>
            <person name="Won S.Y."/>
            <person name="Oh T.-J."/>
            <person name="Yu Y."/>
            <person name="Kim N.-H."/>
            <person name="Lee O.R."/>
            <person name="Lee T.-H."/>
            <person name="Bashyal P."/>
            <person name="Kim T.-S."/>
            <person name="Lee W.-H."/>
            <person name="Kawkins C."/>
            <person name="Kim C.-K."/>
            <person name="Kim J.S."/>
            <person name="Ahn B.O."/>
            <person name="Rhee S.Y."/>
            <person name="Sohng J.K."/>
        </authorList>
    </citation>
    <scope>NUCLEOTIDE SEQUENCE</scope>
    <source>
        <tissue evidence="2">Leaf</tissue>
    </source>
</reference>
<sequence length="176" mass="19377">MMKEEGGFIMCGVLEKEGCIGNNSWRVMYYGEASASMAVPFMWESKPGTPKHLFYNSQSHTSLDLPPLTPPPSYHYFNNNNHSNPTKPTTTTTCSNNNNNKARIFHSISIFRAPLLAGSGKFHHVSSSSSSSSSSSFSVRHRSDHDEGFRGCNPFGNIRSKFLKFKIVGHGGSPAL</sequence>
<protein>
    <submittedName>
        <fullName evidence="2">YLP motif-containing protein 1-like</fullName>
    </submittedName>
</protein>
<dbReference type="PANTHER" id="PTHR33257:SF4">
    <property type="entry name" value="EXPRESSED PROTEIN"/>
    <property type="match status" value="1"/>
</dbReference>
<dbReference type="OrthoDB" id="691043at2759"/>
<name>A0A834U246_9FABA</name>
<keyword evidence="3" id="KW-1185">Reference proteome</keyword>
<dbReference type="PANTHER" id="PTHR33257">
    <property type="entry name" value="OS05G0165500 PROTEIN"/>
    <property type="match status" value="1"/>
</dbReference>
<dbReference type="AlphaFoldDB" id="A0A834U246"/>
<feature type="region of interest" description="Disordered" evidence="1">
    <location>
        <begin position="126"/>
        <end position="150"/>
    </location>
</feature>
<accession>A0A834U246</accession>
<evidence type="ECO:0000313" key="2">
    <source>
        <dbReference type="EMBL" id="KAF7830890.1"/>
    </source>
</evidence>
<evidence type="ECO:0000256" key="1">
    <source>
        <dbReference type="SAM" id="MobiDB-lite"/>
    </source>
</evidence>
<evidence type="ECO:0000313" key="3">
    <source>
        <dbReference type="Proteomes" id="UP000634136"/>
    </source>
</evidence>
<comment type="caution">
    <text evidence="2">The sequence shown here is derived from an EMBL/GenBank/DDBJ whole genome shotgun (WGS) entry which is preliminary data.</text>
</comment>
<organism evidence="2 3">
    <name type="scientific">Senna tora</name>
    <dbReference type="NCBI Taxonomy" id="362788"/>
    <lineage>
        <taxon>Eukaryota</taxon>
        <taxon>Viridiplantae</taxon>
        <taxon>Streptophyta</taxon>
        <taxon>Embryophyta</taxon>
        <taxon>Tracheophyta</taxon>
        <taxon>Spermatophyta</taxon>
        <taxon>Magnoliopsida</taxon>
        <taxon>eudicotyledons</taxon>
        <taxon>Gunneridae</taxon>
        <taxon>Pentapetalae</taxon>
        <taxon>rosids</taxon>
        <taxon>fabids</taxon>
        <taxon>Fabales</taxon>
        <taxon>Fabaceae</taxon>
        <taxon>Caesalpinioideae</taxon>
        <taxon>Cassia clade</taxon>
        <taxon>Senna</taxon>
    </lineage>
</organism>
<gene>
    <name evidence="2" type="ORF">G2W53_013223</name>
</gene>
<dbReference type="Proteomes" id="UP000634136">
    <property type="component" value="Unassembled WGS sequence"/>
</dbReference>